<name>A0A1M5UMR3_9BACT</name>
<sequence length="753" mass="82628">MKTRKLSPIIMILVAAWLQICFTTTVNGQGWKQYDGAFAGGIANFARYGNAQFASSHNNGVFKSTDGGANWSVAFPDIQDAAFYVTDTALLIGGSAVYSYNNVRKTLVQVGQSLPGAVKDFDQAHGKLFAASSAGVYQYDAMLKIWAAKNNGISDDDTHFTNDLASVDGALFCSMQTYGMYKSIDDGESWTAIYPGPGYFQLLCVKEHNGSLYCAGMFNLFISPDKGVSWTDGIHDLVGASAIISKIEFIGNDIFVASTAGTYKLNDGETSWTKIDDHVYEALHYDGTDLFASDERGLYRWNAGEGTFVLSNRGINTATVNDIMPFNNKLYAATDGGIYFRAPGDTDWKLAPELDGKIVMTLEKKGDRLFAGTSRGLYFTSAGAAQWTLADQGINPYYRIWKLDVNADAIFAATDGGVFASYDNGDHWKWLDNSDVNDYQMPNMAANDTMLVAVNIRGLYKIRSDSTDWERVDFLYGKDISWVSIVEGEIYVTVKDVAVYRSSDYGDTWTPLDWDVATSMDLLKRGDHLYRVSNTTALYSPDGRDVWDGTSETGIPEATVLNCLSEGDDGFYIGTTGKSIWFRPYLSNTDITSSVYEIGDSLIYDVAASTTLQHFKSNITLGYGTSFQFLKAGHSTGGVTGTTLSEENDKVKVIAEDARHVRTLRIATRPVTATENAEHTFVEIYPVPTKGILFVNSPQPIRSCHVSNTVGENVLAPTLHNNTLDVSTLSGGLYFLTVVDQASKKQVLRFVKD</sequence>
<proteinExistence type="predicted"/>
<dbReference type="RefSeq" id="WP_073139068.1">
    <property type="nucleotide sequence ID" value="NZ_FQWQ01000003.1"/>
</dbReference>
<dbReference type="OrthoDB" id="9757809at2"/>
<keyword evidence="4" id="KW-1185">Reference proteome</keyword>
<keyword evidence="1" id="KW-0732">Signal</keyword>
<feature type="signal peptide" evidence="1">
    <location>
        <begin position="1"/>
        <end position="28"/>
    </location>
</feature>
<dbReference type="EMBL" id="FQWQ01000003">
    <property type="protein sequence ID" value="SHH64003.1"/>
    <property type="molecule type" value="Genomic_DNA"/>
</dbReference>
<gene>
    <name evidence="3" type="ORF">SAMN04488109_4771</name>
</gene>
<dbReference type="InterPro" id="IPR015943">
    <property type="entry name" value="WD40/YVTN_repeat-like_dom_sf"/>
</dbReference>
<accession>A0A1M5UMR3</accession>
<dbReference type="Gene3D" id="2.130.10.10">
    <property type="entry name" value="YVTN repeat-like/Quinoprotein amine dehydrogenase"/>
    <property type="match status" value="3"/>
</dbReference>
<dbReference type="Pfam" id="PF18962">
    <property type="entry name" value="Por_Secre_tail"/>
    <property type="match status" value="1"/>
</dbReference>
<evidence type="ECO:0000256" key="1">
    <source>
        <dbReference type="SAM" id="SignalP"/>
    </source>
</evidence>
<dbReference type="NCBIfam" id="TIGR04183">
    <property type="entry name" value="Por_Secre_tail"/>
    <property type="match status" value="1"/>
</dbReference>
<feature type="domain" description="Secretion system C-terminal sorting" evidence="2">
    <location>
        <begin position="684"/>
        <end position="744"/>
    </location>
</feature>
<dbReference type="SUPFAM" id="SSF110296">
    <property type="entry name" value="Oligoxyloglucan reducing end-specific cellobiohydrolase"/>
    <property type="match status" value="2"/>
</dbReference>
<dbReference type="AlphaFoldDB" id="A0A1M5UMR3"/>
<evidence type="ECO:0000259" key="2">
    <source>
        <dbReference type="Pfam" id="PF18962"/>
    </source>
</evidence>
<dbReference type="Proteomes" id="UP000184212">
    <property type="component" value="Unassembled WGS sequence"/>
</dbReference>
<dbReference type="STRING" id="947013.SAMN04488109_4771"/>
<dbReference type="InterPro" id="IPR026444">
    <property type="entry name" value="Secre_tail"/>
</dbReference>
<evidence type="ECO:0000313" key="3">
    <source>
        <dbReference type="EMBL" id="SHH64003.1"/>
    </source>
</evidence>
<organism evidence="3 4">
    <name type="scientific">Chryseolinea serpens</name>
    <dbReference type="NCBI Taxonomy" id="947013"/>
    <lineage>
        <taxon>Bacteria</taxon>
        <taxon>Pseudomonadati</taxon>
        <taxon>Bacteroidota</taxon>
        <taxon>Cytophagia</taxon>
        <taxon>Cytophagales</taxon>
        <taxon>Fulvivirgaceae</taxon>
        <taxon>Chryseolinea</taxon>
    </lineage>
</organism>
<protein>
    <submittedName>
        <fullName evidence="3">Por secretion system C-terminal sorting domain-containing protein</fullName>
    </submittedName>
</protein>
<reference evidence="3 4" key="1">
    <citation type="submission" date="2016-11" db="EMBL/GenBank/DDBJ databases">
        <authorList>
            <person name="Jaros S."/>
            <person name="Januszkiewicz K."/>
            <person name="Wedrychowicz H."/>
        </authorList>
    </citation>
    <scope>NUCLEOTIDE SEQUENCE [LARGE SCALE GENOMIC DNA]</scope>
    <source>
        <strain evidence="3 4">DSM 24574</strain>
    </source>
</reference>
<evidence type="ECO:0000313" key="4">
    <source>
        <dbReference type="Proteomes" id="UP000184212"/>
    </source>
</evidence>
<feature type="chain" id="PRO_5012183691" evidence="1">
    <location>
        <begin position="29"/>
        <end position="753"/>
    </location>
</feature>